<protein>
    <recommendedName>
        <fullName evidence="2">DNA-directed RNA polymerase</fullName>
    </recommendedName>
</protein>
<gene>
    <name evidence="1" type="ORF">METZ01_LOCUS413889</name>
</gene>
<dbReference type="EMBL" id="UINC01161693">
    <property type="protein sequence ID" value="SVD61035.1"/>
    <property type="molecule type" value="Genomic_DNA"/>
</dbReference>
<reference evidence="1" key="1">
    <citation type="submission" date="2018-05" db="EMBL/GenBank/DDBJ databases">
        <authorList>
            <person name="Lanie J.A."/>
            <person name="Ng W.-L."/>
            <person name="Kazmierczak K.M."/>
            <person name="Andrzejewski T.M."/>
            <person name="Davidsen T.M."/>
            <person name="Wayne K.J."/>
            <person name="Tettelin H."/>
            <person name="Glass J.I."/>
            <person name="Rusch D."/>
            <person name="Podicherti R."/>
            <person name="Tsui H.-C.T."/>
            <person name="Winkler M.E."/>
        </authorList>
    </citation>
    <scope>NUCLEOTIDE SEQUENCE</scope>
</reference>
<evidence type="ECO:0008006" key="2">
    <source>
        <dbReference type="Google" id="ProtNLM"/>
    </source>
</evidence>
<dbReference type="AlphaFoldDB" id="A0A382WRK1"/>
<name>A0A382WRK1_9ZZZZ</name>
<feature type="non-terminal residue" evidence="1">
    <location>
        <position position="93"/>
    </location>
</feature>
<dbReference type="Gene3D" id="3.90.1100.10">
    <property type="match status" value="1"/>
</dbReference>
<evidence type="ECO:0000313" key="1">
    <source>
        <dbReference type="EMBL" id="SVD61035.1"/>
    </source>
</evidence>
<organism evidence="1">
    <name type="scientific">marine metagenome</name>
    <dbReference type="NCBI Taxonomy" id="408172"/>
    <lineage>
        <taxon>unclassified sequences</taxon>
        <taxon>metagenomes</taxon>
        <taxon>ecological metagenomes</taxon>
    </lineage>
</organism>
<accession>A0A382WRK1</accession>
<dbReference type="SUPFAM" id="SSF64484">
    <property type="entry name" value="beta and beta-prime subunits of DNA dependent RNA-polymerase"/>
    <property type="match status" value="1"/>
</dbReference>
<proteinExistence type="predicted"/>
<sequence>MPQSYMGHRRLRKDFGRITEIAKMPNLIEVQKNSYEHFLQRDIGRRTRGDYGLQEVFKTVFPIKDFSDTSSLEFVHYEFDEPKYDVEECQQRG</sequence>